<dbReference type="AlphaFoldDB" id="A0A9W5X748"/>
<protein>
    <submittedName>
        <fullName evidence="1">Uncharacterized protein</fullName>
    </submittedName>
</protein>
<organism evidence="1 2">
    <name type="scientific">Lentibacillus populi</name>
    <dbReference type="NCBI Taxonomy" id="1827502"/>
    <lineage>
        <taxon>Bacteria</taxon>
        <taxon>Bacillati</taxon>
        <taxon>Bacillota</taxon>
        <taxon>Bacilli</taxon>
        <taxon>Bacillales</taxon>
        <taxon>Bacillaceae</taxon>
        <taxon>Lentibacillus</taxon>
    </lineage>
</organism>
<sequence>MSESGKFKIIYEGNVSEFEKQILYNSDQEVIKGKPGGWCQLADVYARQLAIISHNPYPEELDGGKSMDDETPPSVKHIYKNSIYGNLYRWGIQGGWTGNHRIIYTIHNYHKVIMLYYFDKQYNGLIKRRDIVPAELTYEKYCALDPNLY</sequence>
<keyword evidence="2" id="KW-1185">Reference proteome</keyword>
<comment type="caution">
    <text evidence="1">The sequence shown here is derived from an EMBL/GenBank/DDBJ whole genome shotgun (WGS) entry which is preliminary data.</text>
</comment>
<reference evidence="1" key="1">
    <citation type="journal article" date="2014" name="Int. J. Syst. Evol. Microbiol.">
        <title>Complete genome sequence of Corynebacterium casei LMG S-19264T (=DSM 44701T), isolated from a smear-ripened cheese.</title>
        <authorList>
            <consortium name="US DOE Joint Genome Institute (JGI-PGF)"/>
            <person name="Walter F."/>
            <person name="Albersmeier A."/>
            <person name="Kalinowski J."/>
            <person name="Ruckert C."/>
        </authorList>
    </citation>
    <scope>NUCLEOTIDE SEQUENCE</scope>
    <source>
        <strain evidence="1">CGMCC 1.15454</strain>
    </source>
</reference>
<evidence type="ECO:0000313" key="1">
    <source>
        <dbReference type="EMBL" id="GGB56645.1"/>
    </source>
</evidence>
<dbReference type="EMBL" id="BMJD01000043">
    <property type="protein sequence ID" value="GGB56645.1"/>
    <property type="molecule type" value="Genomic_DNA"/>
</dbReference>
<accession>A0A9W5X748</accession>
<proteinExistence type="predicted"/>
<dbReference type="Proteomes" id="UP000621492">
    <property type="component" value="Unassembled WGS sequence"/>
</dbReference>
<gene>
    <name evidence="1" type="ORF">GCM10011409_37790</name>
</gene>
<dbReference type="RefSeq" id="WP_188725670.1">
    <property type="nucleotide sequence ID" value="NZ_BMJD01000043.1"/>
</dbReference>
<reference evidence="1" key="2">
    <citation type="submission" date="2020-09" db="EMBL/GenBank/DDBJ databases">
        <authorList>
            <person name="Sun Q."/>
            <person name="Zhou Y."/>
        </authorList>
    </citation>
    <scope>NUCLEOTIDE SEQUENCE</scope>
    <source>
        <strain evidence="1">CGMCC 1.15454</strain>
    </source>
</reference>
<name>A0A9W5X748_9BACI</name>
<evidence type="ECO:0000313" key="2">
    <source>
        <dbReference type="Proteomes" id="UP000621492"/>
    </source>
</evidence>